<dbReference type="SUPFAM" id="SSF47413">
    <property type="entry name" value="lambda repressor-like DNA-binding domains"/>
    <property type="match status" value="1"/>
</dbReference>
<proteinExistence type="predicted"/>
<evidence type="ECO:0000259" key="1">
    <source>
        <dbReference type="PROSITE" id="PS50943"/>
    </source>
</evidence>
<dbReference type="Proteomes" id="UP000288812">
    <property type="component" value="Unassembled WGS sequence"/>
</dbReference>
<feature type="domain" description="HTH cro/C1-type" evidence="1">
    <location>
        <begin position="4"/>
        <end position="31"/>
    </location>
</feature>
<sequence>MLFKQRLMKGISQNDLAKLCNLNQSTIKDYEIGNLRNEETYNYILSKLK</sequence>
<dbReference type="PROSITE" id="PS50943">
    <property type="entry name" value="HTH_CROC1"/>
    <property type="match status" value="1"/>
</dbReference>
<dbReference type="GO" id="GO:0003677">
    <property type="term" value="F:DNA binding"/>
    <property type="evidence" value="ECO:0007669"/>
    <property type="project" value="InterPro"/>
</dbReference>
<dbReference type="Gene3D" id="1.10.260.40">
    <property type="entry name" value="lambda repressor-like DNA-binding domains"/>
    <property type="match status" value="1"/>
</dbReference>
<reference evidence="2 3" key="1">
    <citation type="submission" date="2018-11" db="EMBL/GenBank/DDBJ databases">
        <title>Genome sequencing and assembly of Anaerosphaera sp. nov., GS7-6-2.</title>
        <authorList>
            <person name="Rettenmaier R."/>
            <person name="Liebl W."/>
            <person name="Zverlov V."/>
        </authorList>
    </citation>
    <scope>NUCLEOTIDE SEQUENCE [LARGE SCALE GENOMIC DNA]</scope>
    <source>
        <strain evidence="2 3">GS7-6-2</strain>
    </source>
</reference>
<dbReference type="CDD" id="cd00093">
    <property type="entry name" value="HTH_XRE"/>
    <property type="match status" value="1"/>
</dbReference>
<dbReference type="InterPro" id="IPR001387">
    <property type="entry name" value="Cro/C1-type_HTH"/>
</dbReference>
<name>A0A437S420_9FIRM</name>
<comment type="caution">
    <text evidence="2">The sequence shown here is derived from an EMBL/GenBank/DDBJ whole genome shotgun (WGS) entry which is preliminary data.</text>
</comment>
<gene>
    <name evidence="2" type="ORF">EF514_10725</name>
</gene>
<dbReference type="OrthoDB" id="9785138at2"/>
<dbReference type="Pfam" id="PF01381">
    <property type="entry name" value="HTH_3"/>
    <property type="match status" value="1"/>
</dbReference>
<dbReference type="EMBL" id="RLIH01000040">
    <property type="protein sequence ID" value="RVU53795.1"/>
    <property type="molecule type" value="Genomic_DNA"/>
</dbReference>
<accession>A0A437S420</accession>
<evidence type="ECO:0000313" key="2">
    <source>
        <dbReference type="EMBL" id="RVU53795.1"/>
    </source>
</evidence>
<protein>
    <submittedName>
        <fullName evidence="2">XRE family transcriptional regulator</fullName>
    </submittedName>
</protein>
<organism evidence="2 3">
    <name type="scientific">Anaerosphaera multitolerans</name>
    <dbReference type="NCBI Taxonomy" id="2487351"/>
    <lineage>
        <taxon>Bacteria</taxon>
        <taxon>Bacillati</taxon>
        <taxon>Bacillota</taxon>
        <taxon>Tissierellia</taxon>
        <taxon>Tissierellales</taxon>
        <taxon>Peptoniphilaceae</taxon>
        <taxon>Anaerosphaera</taxon>
    </lineage>
</organism>
<dbReference type="InterPro" id="IPR010982">
    <property type="entry name" value="Lambda_DNA-bd_dom_sf"/>
</dbReference>
<evidence type="ECO:0000313" key="3">
    <source>
        <dbReference type="Proteomes" id="UP000288812"/>
    </source>
</evidence>
<dbReference type="AlphaFoldDB" id="A0A437S420"/>
<keyword evidence="3" id="KW-1185">Reference proteome</keyword>